<dbReference type="PROSITE" id="PS51257">
    <property type="entry name" value="PROKAR_LIPOPROTEIN"/>
    <property type="match status" value="1"/>
</dbReference>
<keyword evidence="1" id="KW-1133">Transmembrane helix</keyword>
<evidence type="ECO:0000313" key="3">
    <source>
        <dbReference type="Proteomes" id="UP000054549"/>
    </source>
</evidence>
<feature type="transmembrane region" description="Helical" evidence="1">
    <location>
        <begin position="29"/>
        <end position="49"/>
    </location>
</feature>
<proteinExistence type="predicted"/>
<evidence type="ECO:0000256" key="1">
    <source>
        <dbReference type="SAM" id="Phobius"/>
    </source>
</evidence>
<dbReference type="AlphaFoldDB" id="A0A0C2WW86"/>
<dbReference type="HOGENOM" id="CLU_3105898_0_0_1"/>
<organism evidence="2 3">
    <name type="scientific">Amanita muscaria (strain Koide BX008)</name>
    <dbReference type="NCBI Taxonomy" id="946122"/>
    <lineage>
        <taxon>Eukaryota</taxon>
        <taxon>Fungi</taxon>
        <taxon>Dikarya</taxon>
        <taxon>Basidiomycota</taxon>
        <taxon>Agaricomycotina</taxon>
        <taxon>Agaricomycetes</taxon>
        <taxon>Agaricomycetidae</taxon>
        <taxon>Agaricales</taxon>
        <taxon>Pluteineae</taxon>
        <taxon>Amanitaceae</taxon>
        <taxon>Amanita</taxon>
    </lineage>
</organism>
<keyword evidence="1" id="KW-0472">Membrane</keyword>
<dbReference type="EMBL" id="KN818296">
    <property type="protein sequence ID" value="KIL60613.1"/>
    <property type="molecule type" value="Genomic_DNA"/>
</dbReference>
<keyword evidence="3" id="KW-1185">Reference proteome</keyword>
<evidence type="ECO:0000313" key="2">
    <source>
        <dbReference type="EMBL" id="KIL60613.1"/>
    </source>
</evidence>
<sequence length="51" mass="5398">MKSGWLLSLAVTLFSCSFFICCSVSVMQMSLLPTLLAVIKFLATGLSALGP</sequence>
<keyword evidence="1" id="KW-0812">Transmembrane</keyword>
<dbReference type="InParanoid" id="A0A0C2WW86"/>
<reference evidence="2 3" key="1">
    <citation type="submission" date="2014-04" db="EMBL/GenBank/DDBJ databases">
        <title>Evolutionary Origins and Diversification of the Mycorrhizal Mutualists.</title>
        <authorList>
            <consortium name="DOE Joint Genome Institute"/>
            <consortium name="Mycorrhizal Genomics Consortium"/>
            <person name="Kohler A."/>
            <person name="Kuo A."/>
            <person name="Nagy L.G."/>
            <person name="Floudas D."/>
            <person name="Copeland A."/>
            <person name="Barry K.W."/>
            <person name="Cichocki N."/>
            <person name="Veneault-Fourrey C."/>
            <person name="LaButti K."/>
            <person name="Lindquist E.A."/>
            <person name="Lipzen A."/>
            <person name="Lundell T."/>
            <person name="Morin E."/>
            <person name="Murat C."/>
            <person name="Riley R."/>
            <person name="Ohm R."/>
            <person name="Sun H."/>
            <person name="Tunlid A."/>
            <person name="Henrissat B."/>
            <person name="Grigoriev I.V."/>
            <person name="Hibbett D.S."/>
            <person name="Martin F."/>
        </authorList>
    </citation>
    <scope>NUCLEOTIDE SEQUENCE [LARGE SCALE GENOMIC DNA]</scope>
    <source>
        <strain evidence="2 3">Koide BX008</strain>
    </source>
</reference>
<name>A0A0C2WW86_AMAMK</name>
<accession>A0A0C2WW86</accession>
<dbReference type="Proteomes" id="UP000054549">
    <property type="component" value="Unassembled WGS sequence"/>
</dbReference>
<protein>
    <submittedName>
        <fullName evidence="2">Uncharacterized protein</fullName>
    </submittedName>
</protein>
<gene>
    <name evidence="2" type="ORF">M378DRAFT_1062612</name>
</gene>